<protein>
    <submittedName>
        <fullName evidence="1">Uncharacterized protein</fullName>
    </submittedName>
</protein>
<dbReference type="STRING" id="1895771.BGO89_04170"/>
<dbReference type="AlphaFoldDB" id="A0A1M3L5E9"/>
<reference evidence="1 2" key="1">
    <citation type="submission" date="2016-09" db="EMBL/GenBank/DDBJ databases">
        <title>Genome-resolved meta-omics ties microbial dynamics to process performance in biotechnology for thiocyanate degradation.</title>
        <authorList>
            <person name="Kantor R.S."/>
            <person name="Huddy R.J."/>
            <person name="Iyer R."/>
            <person name="Thomas B.C."/>
            <person name="Brown C.T."/>
            <person name="Anantharaman K."/>
            <person name="Tringe S."/>
            <person name="Hettich R.L."/>
            <person name="Harrison S.T."/>
            <person name="Banfield J.F."/>
        </authorList>
    </citation>
    <scope>NUCLEOTIDE SEQUENCE [LARGE SCALE GENOMIC DNA]</scope>
    <source>
        <strain evidence="1">59-99</strain>
    </source>
</reference>
<gene>
    <name evidence="1" type="ORF">BGO89_04170</name>
</gene>
<proteinExistence type="predicted"/>
<dbReference type="Proteomes" id="UP000184233">
    <property type="component" value="Unassembled WGS sequence"/>
</dbReference>
<evidence type="ECO:0000313" key="2">
    <source>
        <dbReference type="Proteomes" id="UP000184233"/>
    </source>
</evidence>
<organism evidence="1 2">
    <name type="scientific">Candidatus Kapaibacterium thiocyanatum</name>
    <dbReference type="NCBI Taxonomy" id="1895771"/>
    <lineage>
        <taxon>Bacteria</taxon>
        <taxon>Pseudomonadati</taxon>
        <taxon>Candidatus Kapaibacteriota</taxon>
        <taxon>Candidatus Kapaibacteriia</taxon>
        <taxon>Candidatus Kapaibacteriales</taxon>
        <taxon>Candidatus Kapaibacteriaceae</taxon>
        <taxon>Candidatus Kapaibacterium</taxon>
    </lineage>
</organism>
<comment type="caution">
    <text evidence="1">The sequence shown here is derived from an EMBL/GenBank/DDBJ whole genome shotgun (WGS) entry which is preliminary data.</text>
</comment>
<sequence>MHTILKRGALFLVAVLLQACGGFSINDSNMFQKGMPEVQVLELSTRSPKDIYTINLKSDPSRAFKVLLFDLQLGDITADYLAVFENDKLLYWGYPYEFNRHPDPLLNEISRVALEKR</sequence>
<dbReference type="EMBL" id="MKVH01000003">
    <property type="protein sequence ID" value="OJX60770.1"/>
    <property type="molecule type" value="Genomic_DNA"/>
</dbReference>
<evidence type="ECO:0000313" key="1">
    <source>
        <dbReference type="EMBL" id="OJX60770.1"/>
    </source>
</evidence>
<accession>A0A1M3L5E9</accession>
<name>A0A1M3L5E9_9BACT</name>
<dbReference type="PROSITE" id="PS51257">
    <property type="entry name" value="PROKAR_LIPOPROTEIN"/>
    <property type="match status" value="1"/>
</dbReference>